<dbReference type="EMBL" id="AMQN01008211">
    <property type="status" value="NOT_ANNOTATED_CDS"/>
    <property type="molecule type" value="Genomic_DNA"/>
</dbReference>
<accession>R7UM00</accession>
<name>R7UM00_CAPTE</name>
<reference evidence="2" key="3">
    <citation type="submission" date="2015-06" db="UniProtKB">
        <authorList>
            <consortium name="EnsemblMetazoa"/>
        </authorList>
    </citation>
    <scope>IDENTIFICATION</scope>
</reference>
<reference evidence="1 3" key="2">
    <citation type="journal article" date="2013" name="Nature">
        <title>Insights into bilaterian evolution from three spiralian genomes.</title>
        <authorList>
            <person name="Simakov O."/>
            <person name="Marletaz F."/>
            <person name="Cho S.J."/>
            <person name="Edsinger-Gonzales E."/>
            <person name="Havlak P."/>
            <person name="Hellsten U."/>
            <person name="Kuo D.H."/>
            <person name="Larsson T."/>
            <person name="Lv J."/>
            <person name="Arendt D."/>
            <person name="Savage R."/>
            <person name="Osoegawa K."/>
            <person name="de Jong P."/>
            <person name="Grimwood J."/>
            <person name="Chapman J.A."/>
            <person name="Shapiro H."/>
            <person name="Aerts A."/>
            <person name="Otillar R.P."/>
            <person name="Terry A.Y."/>
            <person name="Boore J.L."/>
            <person name="Grigoriev I.V."/>
            <person name="Lindberg D.R."/>
            <person name="Seaver E.C."/>
            <person name="Weisblat D.A."/>
            <person name="Putnam N.H."/>
            <person name="Rokhsar D.S."/>
        </authorList>
    </citation>
    <scope>NUCLEOTIDE SEQUENCE</scope>
    <source>
        <strain evidence="1 3">I ESC-2004</strain>
    </source>
</reference>
<proteinExistence type="predicted"/>
<organism evidence="1">
    <name type="scientific">Capitella teleta</name>
    <name type="common">Polychaete worm</name>
    <dbReference type="NCBI Taxonomy" id="283909"/>
    <lineage>
        <taxon>Eukaryota</taxon>
        <taxon>Metazoa</taxon>
        <taxon>Spiralia</taxon>
        <taxon>Lophotrochozoa</taxon>
        <taxon>Annelida</taxon>
        <taxon>Polychaeta</taxon>
        <taxon>Sedentaria</taxon>
        <taxon>Scolecida</taxon>
        <taxon>Capitellidae</taxon>
        <taxon>Capitella</taxon>
    </lineage>
</organism>
<keyword evidence="3" id="KW-1185">Reference proteome</keyword>
<gene>
    <name evidence="1" type="ORF">CAPTEDRAFT_201088</name>
</gene>
<dbReference type="EMBL" id="KB302448">
    <property type="protein sequence ID" value="ELU04307.1"/>
    <property type="molecule type" value="Genomic_DNA"/>
</dbReference>
<evidence type="ECO:0000313" key="3">
    <source>
        <dbReference type="Proteomes" id="UP000014760"/>
    </source>
</evidence>
<dbReference type="Proteomes" id="UP000014760">
    <property type="component" value="Unassembled WGS sequence"/>
</dbReference>
<sequence>MIASVPAVLSAATEIGMSAIIASEHLNQHFTYVYFMISSSAFGDFCNPLNRFRFRTMTFVGRSAFCLLLRLMRIPGFTYANDFAFWGNAAARIQAIFGIDVLTRVLLLRDWALVYNPTMYRDVMSCPQWLFDDTDPLVAYNHPEKLLILTVYSRSC</sequence>
<evidence type="ECO:0000313" key="2">
    <source>
        <dbReference type="EnsemblMetazoa" id="CapteP201088"/>
    </source>
</evidence>
<reference evidence="3" key="1">
    <citation type="submission" date="2012-12" db="EMBL/GenBank/DDBJ databases">
        <authorList>
            <person name="Hellsten U."/>
            <person name="Grimwood J."/>
            <person name="Chapman J.A."/>
            <person name="Shapiro H."/>
            <person name="Aerts A."/>
            <person name="Otillar R.P."/>
            <person name="Terry A.Y."/>
            <person name="Boore J.L."/>
            <person name="Simakov O."/>
            <person name="Marletaz F."/>
            <person name="Cho S.-J."/>
            <person name="Edsinger-Gonzales E."/>
            <person name="Havlak P."/>
            <person name="Kuo D.-H."/>
            <person name="Larsson T."/>
            <person name="Lv J."/>
            <person name="Arendt D."/>
            <person name="Savage R."/>
            <person name="Osoegawa K."/>
            <person name="de Jong P."/>
            <person name="Lindberg D.R."/>
            <person name="Seaver E.C."/>
            <person name="Weisblat D.A."/>
            <person name="Putnam N.H."/>
            <person name="Grigoriev I.V."/>
            <person name="Rokhsar D.S."/>
        </authorList>
    </citation>
    <scope>NUCLEOTIDE SEQUENCE</scope>
    <source>
        <strain evidence="3">I ESC-2004</strain>
    </source>
</reference>
<dbReference type="HOGENOM" id="CLU_1688399_0_0_1"/>
<protein>
    <submittedName>
        <fullName evidence="1 2">Uncharacterized protein</fullName>
    </submittedName>
</protein>
<evidence type="ECO:0000313" key="1">
    <source>
        <dbReference type="EMBL" id="ELU04307.1"/>
    </source>
</evidence>
<dbReference type="EnsemblMetazoa" id="CapteT201088">
    <property type="protein sequence ID" value="CapteP201088"/>
    <property type="gene ID" value="CapteG201088"/>
</dbReference>
<dbReference type="AlphaFoldDB" id="R7UM00"/>